<evidence type="ECO:0000256" key="8">
    <source>
        <dbReference type="SAM" id="Coils"/>
    </source>
</evidence>
<gene>
    <name evidence="12" type="ORF">GMARGA_LOCUS9962</name>
</gene>
<keyword evidence="13" id="KW-1185">Reference proteome</keyword>
<feature type="domain" description="Metaxin glutathione S-transferase" evidence="11">
    <location>
        <begin position="327"/>
        <end position="389"/>
    </location>
</feature>
<comment type="subcellular location">
    <subcellularLocation>
        <location evidence="1">Mitochondrion outer membrane</location>
    </subcellularLocation>
</comment>
<evidence type="ECO:0000256" key="4">
    <source>
        <dbReference type="ARBA" id="ARBA00022787"/>
    </source>
</evidence>
<dbReference type="Gene3D" id="2.60.11.10">
    <property type="entry name" value="Cytochrome c oxidase, subunit Vb"/>
    <property type="match status" value="1"/>
</dbReference>
<keyword evidence="8" id="KW-0175">Coiled coil</keyword>
<keyword evidence="3" id="KW-0813">Transport</keyword>
<organism evidence="12 13">
    <name type="scientific">Gigaspora margarita</name>
    <dbReference type="NCBI Taxonomy" id="4874"/>
    <lineage>
        <taxon>Eukaryota</taxon>
        <taxon>Fungi</taxon>
        <taxon>Fungi incertae sedis</taxon>
        <taxon>Mucoromycota</taxon>
        <taxon>Glomeromycotina</taxon>
        <taxon>Glomeromycetes</taxon>
        <taxon>Diversisporales</taxon>
        <taxon>Gigasporaceae</taxon>
        <taxon>Gigaspora</taxon>
    </lineage>
</organism>
<evidence type="ECO:0000256" key="2">
    <source>
        <dbReference type="ARBA" id="ARBA00009170"/>
    </source>
</evidence>
<comment type="similarity">
    <text evidence="2">Belongs to the metaxin family.</text>
</comment>
<dbReference type="SUPFAM" id="SSF47616">
    <property type="entry name" value="GST C-terminal domain-like"/>
    <property type="match status" value="1"/>
</dbReference>
<proteinExistence type="inferred from homology"/>
<dbReference type="InterPro" id="IPR033468">
    <property type="entry name" value="Metaxin_GST"/>
</dbReference>
<name>A0ABN7UUE6_GIGMA</name>
<evidence type="ECO:0000256" key="9">
    <source>
        <dbReference type="SAM" id="Phobius"/>
    </source>
</evidence>
<keyword evidence="6" id="KW-0496">Mitochondrion</keyword>
<comment type="caution">
    <text evidence="12">The sequence shown here is derived from an EMBL/GenBank/DDBJ whole genome shotgun (WGS) entry which is preliminary data.</text>
</comment>
<dbReference type="CDD" id="cd03078">
    <property type="entry name" value="GST_N_Metaxin1_like"/>
    <property type="match status" value="1"/>
</dbReference>
<dbReference type="PROSITE" id="PS51359">
    <property type="entry name" value="COX5B_2"/>
    <property type="match status" value="1"/>
</dbReference>
<keyword evidence="5" id="KW-0653">Protein transport</keyword>
<dbReference type="InterPro" id="IPR040079">
    <property type="entry name" value="Glutathione_S-Trfase"/>
</dbReference>
<dbReference type="InterPro" id="IPR002124">
    <property type="entry name" value="Cyt_c_oxidase_su5b"/>
</dbReference>
<evidence type="ECO:0000313" key="12">
    <source>
        <dbReference type="EMBL" id="CAG8662522.1"/>
    </source>
</evidence>
<feature type="coiled-coil region" evidence="8">
    <location>
        <begin position="423"/>
        <end position="450"/>
    </location>
</feature>
<dbReference type="EMBL" id="CAJVQB010005463">
    <property type="protein sequence ID" value="CAG8662522.1"/>
    <property type="molecule type" value="Genomic_DNA"/>
</dbReference>
<dbReference type="InterPro" id="IPR036972">
    <property type="entry name" value="Cyt_c_oxidase_su5b_sf"/>
</dbReference>
<evidence type="ECO:0000256" key="1">
    <source>
        <dbReference type="ARBA" id="ARBA00004294"/>
    </source>
</evidence>
<keyword evidence="9" id="KW-0812">Transmembrane</keyword>
<keyword evidence="4" id="KW-1000">Mitochondrion outer membrane</keyword>
<dbReference type="Pfam" id="PF01215">
    <property type="entry name" value="COX5B"/>
    <property type="match status" value="1"/>
</dbReference>
<evidence type="ECO:0000256" key="5">
    <source>
        <dbReference type="ARBA" id="ARBA00022927"/>
    </source>
</evidence>
<keyword evidence="7 9" id="KW-0472">Membrane</keyword>
<evidence type="ECO:0000256" key="3">
    <source>
        <dbReference type="ARBA" id="ARBA00022448"/>
    </source>
</evidence>
<dbReference type="PANTHER" id="PTHR12289:SF41">
    <property type="entry name" value="FAILED AXON CONNECTIONS-RELATED"/>
    <property type="match status" value="1"/>
</dbReference>
<dbReference type="PANTHER" id="PTHR12289">
    <property type="entry name" value="METAXIN RELATED"/>
    <property type="match status" value="1"/>
</dbReference>
<dbReference type="SFLD" id="SFLDS00019">
    <property type="entry name" value="Glutathione_Transferase_(cytos"/>
    <property type="match status" value="1"/>
</dbReference>
<evidence type="ECO:0000256" key="6">
    <source>
        <dbReference type="ARBA" id="ARBA00023128"/>
    </source>
</evidence>
<dbReference type="SFLD" id="SFLDG01180">
    <property type="entry name" value="SUF1"/>
    <property type="match status" value="1"/>
</dbReference>
<dbReference type="Gene3D" id="1.20.1050.10">
    <property type="match status" value="1"/>
</dbReference>
<dbReference type="InterPro" id="IPR050931">
    <property type="entry name" value="Mito_Protein_Transport_Metaxin"/>
</dbReference>
<dbReference type="Pfam" id="PF10568">
    <property type="entry name" value="Tom37"/>
    <property type="match status" value="1"/>
</dbReference>
<dbReference type="SUPFAM" id="SSF57802">
    <property type="entry name" value="Rubredoxin-like"/>
    <property type="match status" value="1"/>
</dbReference>
<accession>A0ABN7UUE6</accession>
<evidence type="ECO:0000259" key="10">
    <source>
        <dbReference type="Pfam" id="PF10568"/>
    </source>
</evidence>
<sequence>MFSTTLRTFGTVASRSVIRQTLRVQDARAFSVLGPRFGDVGPNFFGPGAKAGAVPTDVDQATGLERAELLAALEGKELFELKPLKITKYGTKKDPIRVKSVDPVRYVGCSAEPTTCRSRTSYDDLHSVRSEATHIIVICYIDYLYPIDYASRKMLYLYVWGSHWGFPSIDPACLSVISYLQLVSDEWKVVECSNPNVSPTGELPVLRDGLNWITGAHNIISHLKKNGLNADENLNDKQKADSLAFTAYIEECVYDILLFAWYVDSKNFIEVIRPLYVRLLSFPMQYFLPTQLRNSAKERLERHGIESIGDTGFIIDKDKKMNKIVYESYNVLQKKLGTNEFFFGNQPSSLDAFVYGYLALHIYTELPNSELSTILNTEYPRLSRFCERMKDRLSSRPISHLPATDLPSFFSGLCTSPRTWFSRNIWRNNIEEVKKEKSEAQIKFERTRNLSIFGAICFVVAFVAWNGIISIEFYEEDDEKYTNSEGKEIVEEIDEEIEEVDYEDNEI</sequence>
<feature type="domain" description="Mitochondrial outer membrane transport complex Sam37/metaxin N-terminal" evidence="10">
    <location>
        <begin position="173"/>
        <end position="293"/>
    </location>
</feature>
<evidence type="ECO:0000313" key="13">
    <source>
        <dbReference type="Proteomes" id="UP000789901"/>
    </source>
</evidence>
<evidence type="ECO:0000256" key="7">
    <source>
        <dbReference type="ARBA" id="ARBA00023136"/>
    </source>
</evidence>
<dbReference type="Pfam" id="PF17171">
    <property type="entry name" value="GST_C_6"/>
    <property type="match status" value="1"/>
</dbReference>
<protein>
    <submittedName>
        <fullName evidence="12">621_t:CDS:1</fullName>
    </submittedName>
</protein>
<evidence type="ECO:0000259" key="11">
    <source>
        <dbReference type="Pfam" id="PF17171"/>
    </source>
</evidence>
<reference evidence="12 13" key="1">
    <citation type="submission" date="2021-06" db="EMBL/GenBank/DDBJ databases">
        <authorList>
            <person name="Kallberg Y."/>
            <person name="Tangrot J."/>
            <person name="Rosling A."/>
        </authorList>
    </citation>
    <scope>NUCLEOTIDE SEQUENCE [LARGE SCALE GENOMIC DNA]</scope>
    <source>
        <strain evidence="12 13">120-4 pot B 10/14</strain>
    </source>
</reference>
<dbReference type="InterPro" id="IPR019564">
    <property type="entry name" value="Sam37/metaxin_N"/>
</dbReference>
<feature type="transmembrane region" description="Helical" evidence="9">
    <location>
        <begin position="450"/>
        <end position="474"/>
    </location>
</feature>
<dbReference type="Proteomes" id="UP000789901">
    <property type="component" value="Unassembled WGS sequence"/>
</dbReference>
<dbReference type="InterPro" id="IPR036282">
    <property type="entry name" value="Glutathione-S-Trfase_C_sf"/>
</dbReference>
<keyword evidence="9" id="KW-1133">Transmembrane helix</keyword>